<evidence type="ECO:0000256" key="1">
    <source>
        <dbReference type="SAM" id="MobiDB-lite"/>
    </source>
</evidence>
<accession>A0ABR3PVN1</accession>
<proteinExistence type="predicted"/>
<keyword evidence="3" id="KW-1185">Reference proteome</keyword>
<sequence>MNSQEAQVFAAFPALYGVDKHFVPALWSYTPLAHRPSDQAVEAQRATFGTPGIELIPYDDACGQCKLGRKFCLSTHGPTPPCHTCFDSYTYCDFGAAGMPAGMGLFEPQAHFLMPVADNPAFWASADFMIPVAEYTLPGPQADFDQQDDFASALGFDSALLPLLDPQPAQPELGYPEYGPSAAPVMVPPPPPAVDEEEDEGDEAGGDEGGSDGGDDTEQEEDGDEDVETDDDDDNDSPPIPPPYPTPASSRQVSSASMYSTSSGDTQHTVTAAPATPATPRTPPRLAVQATNSFQADLNALLAQLHPAPSTTRVALLQPYVTSLALNPAEARSAAAALDEAVLVLQKRASHALLSALIAYRASGALGANPDVSERLALQAQAASDEERLNALEQIMPSKLLFGGSPVPKGWSTAKAAARVDALMSNLNGVGRRVVIGAFIDLIYARAEAHRAAMEE</sequence>
<evidence type="ECO:0008006" key="4">
    <source>
        <dbReference type="Google" id="ProtNLM"/>
    </source>
</evidence>
<evidence type="ECO:0000313" key="3">
    <source>
        <dbReference type="Proteomes" id="UP001565368"/>
    </source>
</evidence>
<protein>
    <recommendedName>
        <fullName evidence="4">Zn(2)-C6 fungal-type domain-containing protein</fullName>
    </recommendedName>
</protein>
<dbReference type="RefSeq" id="XP_069206404.1">
    <property type="nucleotide sequence ID" value="XM_069356563.1"/>
</dbReference>
<name>A0ABR3PVN1_9TREE</name>
<dbReference type="Proteomes" id="UP001565368">
    <property type="component" value="Unassembled WGS sequence"/>
</dbReference>
<feature type="compositionally biased region" description="Acidic residues" evidence="1">
    <location>
        <begin position="194"/>
        <end position="236"/>
    </location>
</feature>
<reference evidence="2 3" key="1">
    <citation type="submission" date="2023-08" db="EMBL/GenBank/DDBJ databases">
        <title>Annotated Genome Sequence of Vanrija albida AlHP1.</title>
        <authorList>
            <person name="Herzog R."/>
        </authorList>
    </citation>
    <scope>NUCLEOTIDE SEQUENCE [LARGE SCALE GENOMIC DNA]</scope>
    <source>
        <strain evidence="2 3">AlHP1</strain>
    </source>
</reference>
<dbReference type="GeneID" id="95989202"/>
<feature type="compositionally biased region" description="Polar residues" evidence="1">
    <location>
        <begin position="251"/>
        <end position="268"/>
    </location>
</feature>
<dbReference type="EMBL" id="JBBXJM010000006">
    <property type="protein sequence ID" value="KAL1406460.1"/>
    <property type="molecule type" value="Genomic_DNA"/>
</dbReference>
<evidence type="ECO:0000313" key="2">
    <source>
        <dbReference type="EMBL" id="KAL1406460.1"/>
    </source>
</evidence>
<feature type="region of interest" description="Disordered" evidence="1">
    <location>
        <begin position="163"/>
        <end position="284"/>
    </location>
</feature>
<organism evidence="2 3">
    <name type="scientific">Vanrija albida</name>
    <dbReference type="NCBI Taxonomy" id="181172"/>
    <lineage>
        <taxon>Eukaryota</taxon>
        <taxon>Fungi</taxon>
        <taxon>Dikarya</taxon>
        <taxon>Basidiomycota</taxon>
        <taxon>Agaricomycotina</taxon>
        <taxon>Tremellomycetes</taxon>
        <taxon>Trichosporonales</taxon>
        <taxon>Trichosporonaceae</taxon>
        <taxon>Vanrija</taxon>
    </lineage>
</organism>
<gene>
    <name evidence="2" type="ORF">Q8F55_008159</name>
</gene>
<feature type="compositionally biased region" description="Low complexity" evidence="1">
    <location>
        <begin position="269"/>
        <end position="284"/>
    </location>
</feature>
<comment type="caution">
    <text evidence="2">The sequence shown here is derived from an EMBL/GenBank/DDBJ whole genome shotgun (WGS) entry which is preliminary data.</text>
</comment>